<reference evidence="1" key="2">
    <citation type="submission" date="2023-05" db="EMBL/GenBank/DDBJ databases">
        <authorList>
            <consortium name="Lawrence Berkeley National Laboratory"/>
            <person name="Steindorff A."/>
            <person name="Hensen N."/>
            <person name="Bonometti L."/>
            <person name="Westerberg I."/>
            <person name="Brannstrom I.O."/>
            <person name="Guillou S."/>
            <person name="Cros-Aarteil S."/>
            <person name="Calhoun S."/>
            <person name="Haridas S."/>
            <person name="Kuo A."/>
            <person name="Mondo S."/>
            <person name="Pangilinan J."/>
            <person name="Riley R."/>
            <person name="Labutti K."/>
            <person name="Andreopoulos B."/>
            <person name="Lipzen A."/>
            <person name="Chen C."/>
            <person name="Yanf M."/>
            <person name="Daum C."/>
            <person name="Ng V."/>
            <person name="Clum A."/>
            <person name="Ohm R."/>
            <person name="Martin F."/>
            <person name="Silar P."/>
            <person name="Natvig D."/>
            <person name="Lalanne C."/>
            <person name="Gautier V."/>
            <person name="Ament-Velasquez S.L."/>
            <person name="Kruys A."/>
            <person name="Hutchinson M.I."/>
            <person name="Powell A.J."/>
            <person name="Barry K."/>
            <person name="Miller A.N."/>
            <person name="Grigoriev I.V."/>
            <person name="Debuchy R."/>
            <person name="Gladieux P."/>
            <person name="Thoren M.H."/>
            <person name="Johannesson H."/>
        </authorList>
    </citation>
    <scope>NUCLEOTIDE SEQUENCE</scope>
    <source>
        <strain evidence="1">PSN243</strain>
    </source>
</reference>
<evidence type="ECO:0000313" key="1">
    <source>
        <dbReference type="EMBL" id="KAK4453056.1"/>
    </source>
</evidence>
<accession>A0AAV9GX83</accession>
<organism evidence="1 2">
    <name type="scientific">Podospora aff. communis PSN243</name>
    <dbReference type="NCBI Taxonomy" id="3040156"/>
    <lineage>
        <taxon>Eukaryota</taxon>
        <taxon>Fungi</taxon>
        <taxon>Dikarya</taxon>
        <taxon>Ascomycota</taxon>
        <taxon>Pezizomycotina</taxon>
        <taxon>Sordariomycetes</taxon>
        <taxon>Sordariomycetidae</taxon>
        <taxon>Sordariales</taxon>
        <taxon>Podosporaceae</taxon>
        <taxon>Podospora</taxon>
    </lineage>
</organism>
<proteinExistence type="predicted"/>
<dbReference type="EMBL" id="MU865921">
    <property type="protein sequence ID" value="KAK4453056.1"/>
    <property type="molecule type" value="Genomic_DNA"/>
</dbReference>
<sequence>MSFPSSTTHHLFRRPIFIVHITVFDLGEIATENSAEVHQAGRRGDLSLGFHRTKASSFPTPIPVVVIVVRLQSFDTSFKHVIFWLFDAIFCLLFPRVVSFRGFFFFCHLPSHNNIRSSCGEPTKTVRKGRNVNLMTMNEERYPTSYPRIYHGTETDGGGYKGNSRVRESIYQLAQGRNACVECVCRSEWTSRGCRGRCPKP</sequence>
<dbReference type="Proteomes" id="UP001321760">
    <property type="component" value="Unassembled WGS sequence"/>
</dbReference>
<evidence type="ECO:0000313" key="2">
    <source>
        <dbReference type="Proteomes" id="UP001321760"/>
    </source>
</evidence>
<protein>
    <submittedName>
        <fullName evidence="1">Uncharacterized protein</fullName>
    </submittedName>
</protein>
<dbReference type="AlphaFoldDB" id="A0AAV9GX83"/>
<gene>
    <name evidence="1" type="ORF">QBC34DRAFT_215919</name>
</gene>
<name>A0AAV9GX83_9PEZI</name>
<keyword evidence="2" id="KW-1185">Reference proteome</keyword>
<comment type="caution">
    <text evidence="1">The sequence shown here is derived from an EMBL/GenBank/DDBJ whole genome shotgun (WGS) entry which is preliminary data.</text>
</comment>
<reference evidence="1" key="1">
    <citation type="journal article" date="2023" name="Mol. Phylogenet. Evol.">
        <title>Genome-scale phylogeny and comparative genomics of the fungal order Sordariales.</title>
        <authorList>
            <person name="Hensen N."/>
            <person name="Bonometti L."/>
            <person name="Westerberg I."/>
            <person name="Brannstrom I.O."/>
            <person name="Guillou S."/>
            <person name="Cros-Aarteil S."/>
            <person name="Calhoun S."/>
            <person name="Haridas S."/>
            <person name="Kuo A."/>
            <person name="Mondo S."/>
            <person name="Pangilinan J."/>
            <person name="Riley R."/>
            <person name="LaButti K."/>
            <person name="Andreopoulos B."/>
            <person name="Lipzen A."/>
            <person name="Chen C."/>
            <person name="Yan M."/>
            <person name="Daum C."/>
            <person name="Ng V."/>
            <person name="Clum A."/>
            <person name="Steindorff A."/>
            <person name="Ohm R.A."/>
            <person name="Martin F."/>
            <person name="Silar P."/>
            <person name="Natvig D.O."/>
            <person name="Lalanne C."/>
            <person name="Gautier V."/>
            <person name="Ament-Velasquez S.L."/>
            <person name="Kruys A."/>
            <person name="Hutchinson M.I."/>
            <person name="Powell A.J."/>
            <person name="Barry K."/>
            <person name="Miller A.N."/>
            <person name="Grigoriev I.V."/>
            <person name="Debuchy R."/>
            <person name="Gladieux P."/>
            <person name="Hiltunen Thoren M."/>
            <person name="Johannesson H."/>
        </authorList>
    </citation>
    <scope>NUCLEOTIDE SEQUENCE</scope>
    <source>
        <strain evidence="1">PSN243</strain>
    </source>
</reference>